<organism evidence="1 2">
    <name type="scientific">Agathobacter rectalis</name>
    <dbReference type="NCBI Taxonomy" id="39491"/>
    <lineage>
        <taxon>Bacteria</taxon>
        <taxon>Bacillati</taxon>
        <taxon>Bacillota</taxon>
        <taxon>Clostridia</taxon>
        <taxon>Lachnospirales</taxon>
        <taxon>Lachnospiraceae</taxon>
        <taxon>Agathobacter</taxon>
    </lineage>
</organism>
<gene>
    <name evidence="1" type="ORF">DXB99_01995</name>
</gene>
<evidence type="ECO:0000313" key="2">
    <source>
        <dbReference type="Proteomes" id="UP000260758"/>
    </source>
</evidence>
<protein>
    <submittedName>
        <fullName evidence="1">Uncharacterized protein</fullName>
    </submittedName>
</protein>
<accession>A0A3E4YKV1</accession>
<dbReference type="Proteomes" id="UP000260758">
    <property type="component" value="Unassembled WGS sequence"/>
</dbReference>
<comment type="caution">
    <text evidence="1">The sequence shown here is derived from an EMBL/GenBank/DDBJ whole genome shotgun (WGS) entry which is preliminary data.</text>
</comment>
<sequence>MMNKEKLNDIKLYGLYKDLYNSVYRNLSEILSDLNDNAYFSDIDKFDSFQKINDIYYKLNTDYTLEDNENKMLKSVIYASIRFLDNSFEEKKHNKSDINIETFKKSFGTVWPFYKEYMNETYKLKDMTNLKPFPFKGCVNDGGKVYDNIKDLNITKENKRLIQDIILSVQEYAENKQAERTNIVNEHNQIELDFNDEENELELS</sequence>
<evidence type="ECO:0000313" key="1">
    <source>
        <dbReference type="EMBL" id="RGM75330.1"/>
    </source>
</evidence>
<dbReference type="RefSeq" id="WP_117718088.1">
    <property type="nucleotide sequence ID" value="NZ_QSTP01000001.1"/>
</dbReference>
<dbReference type="AlphaFoldDB" id="A0A3E4YKV1"/>
<name>A0A3E4YKV1_9FIRM</name>
<proteinExistence type="predicted"/>
<dbReference type="EMBL" id="QSTP01000001">
    <property type="protein sequence ID" value="RGM75330.1"/>
    <property type="molecule type" value="Genomic_DNA"/>
</dbReference>
<reference evidence="1 2" key="1">
    <citation type="submission" date="2018-08" db="EMBL/GenBank/DDBJ databases">
        <title>A genome reference for cultivated species of the human gut microbiota.</title>
        <authorList>
            <person name="Zou Y."/>
            <person name="Xue W."/>
            <person name="Luo G."/>
        </authorList>
    </citation>
    <scope>NUCLEOTIDE SEQUENCE [LARGE SCALE GENOMIC DNA]</scope>
    <source>
        <strain evidence="1 2">OM07-13</strain>
    </source>
</reference>